<dbReference type="Proteomes" id="UP000753908">
    <property type="component" value="Unassembled WGS sequence"/>
</dbReference>
<name>A0A951PN13_9CYAN</name>
<gene>
    <name evidence="1" type="ORF">KME25_16215</name>
</gene>
<dbReference type="AlphaFoldDB" id="A0A951PN13"/>
<dbReference type="EMBL" id="JAHHIF010000020">
    <property type="protein sequence ID" value="MBW4545972.1"/>
    <property type="molecule type" value="Genomic_DNA"/>
</dbReference>
<accession>A0A951PN13</accession>
<evidence type="ECO:0000313" key="1">
    <source>
        <dbReference type="EMBL" id="MBW4545972.1"/>
    </source>
</evidence>
<evidence type="ECO:0000313" key="2">
    <source>
        <dbReference type="Proteomes" id="UP000753908"/>
    </source>
</evidence>
<sequence length="98" mass="11205">MLTLDVQSILNAIPSQVNWQDVVQFEKLDERVARANDLCANVVGVNEDYIEWCPNNEPPSLMETLIWWWVVRPDLGAAIAIEAPQELKKIIGQYILQN</sequence>
<organism evidence="1 2">
    <name type="scientific">Symplocastrum torsivum CPER-KK1</name>
    <dbReference type="NCBI Taxonomy" id="450513"/>
    <lineage>
        <taxon>Bacteria</taxon>
        <taxon>Bacillati</taxon>
        <taxon>Cyanobacteriota</taxon>
        <taxon>Cyanophyceae</taxon>
        <taxon>Oscillatoriophycideae</taxon>
        <taxon>Oscillatoriales</taxon>
        <taxon>Microcoleaceae</taxon>
        <taxon>Symplocastrum</taxon>
    </lineage>
</organism>
<reference evidence="1" key="1">
    <citation type="submission" date="2021-05" db="EMBL/GenBank/DDBJ databases">
        <authorList>
            <person name="Pietrasiak N."/>
            <person name="Ward R."/>
            <person name="Stajich J.E."/>
            <person name="Kurbessoian T."/>
        </authorList>
    </citation>
    <scope>NUCLEOTIDE SEQUENCE</scope>
    <source>
        <strain evidence="1">CPER-KK1</strain>
    </source>
</reference>
<proteinExistence type="predicted"/>
<comment type="caution">
    <text evidence="1">The sequence shown here is derived from an EMBL/GenBank/DDBJ whole genome shotgun (WGS) entry which is preliminary data.</text>
</comment>
<protein>
    <submittedName>
        <fullName evidence="1">Uncharacterized protein</fullName>
    </submittedName>
</protein>
<reference evidence="1" key="2">
    <citation type="journal article" date="2022" name="Microbiol. Resour. Announc.">
        <title>Metagenome Sequencing to Explore Phylogenomics of Terrestrial Cyanobacteria.</title>
        <authorList>
            <person name="Ward R.D."/>
            <person name="Stajich J.E."/>
            <person name="Johansen J.R."/>
            <person name="Huntemann M."/>
            <person name="Clum A."/>
            <person name="Foster B."/>
            <person name="Foster B."/>
            <person name="Roux S."/>
            <person name="Palaniappan K."/>
            <person name="Varghese N."/>
            <person name="Mukherjee S."/>
            <person name="Reddy T.B.K."/>
            <person name="Daum C."/>
            <person name="Copeland A."/>
            <person name="Chen I.A."/>
            <person name="Ivanova N.N."/>
            <person name="Kyrpides N.C."/>
            <person name="Shapiro N."/>
            <person name="Eloe-Fadrosh E.A."/>
            <person name="Pietrasiak N."/>
        </authorList>
    </citation>
    <scope>NUCLEOTIDE SEQUENCE</scope>
    <source>
        <strain evidence="1">CPER-KK1</strain>
    </source>
</reference>